<keyword evidence="1 3" id="KW-0853">WD repeat</keyword>
<dbReference type="GO" id="GO:0007165">
    <property type="term" value="P:signal transduction"/>
    <property type="evidence" value="ECO:0007669"/>
    <property type="project" value="InterPro"/>
</dbReference>
<dbReference type="InterPro" id="IPR015943">
    <property type="entry name" value="WD40/YVTN_repeat-like_dom_sf"/>
</dbReference>
<name>A0A7S3PJX4_9STRA</name>
<dbReference type="InterPro" id="IPR019775">
    <property type="entry name" value="WD40_repeat_CS"/>
</dbReference>
<gene>
    <name evidence="5" type="ORF">ASTO00021_LOCUS11863</name>
</gene>
<reference evidence="5" key="1">
    <citation type="submission" date="2021-01" db="EMBL/GenBank/DDBJ databases">
        <authorList>
            <person name="Corre E."/>
            <person name="Pelletier E."/>
            <person name="Niang G."/>
            <person name="Scheremetjew M."/>
            <person name="Finn R."/>
            <person name="Kale V."/>
            <person name="Holt S."/>
            <person name="Cochrane G."/>
            <person name="Meng A."/>
            <person name="Brown T."/>
            <person name="Cohen L."/>
        </authorList>
    </citation>
    <scope>NUCLEOTIDE SEQUENCE</scope>
    <source>
        <strain evidence="5">GSBS06</strain>
    </source>
</reference>
<dbReference type="InterPro" id="IPR016346">
    <property type="entry name" value="G-protein_beta_1-5"/>
</dbReference>
<sequence length="372" mass="39872">MRKKKSAGADGPSLKKRVGALKGDIESLKNPSGYNGNDWGSAMQKPSSQLRLVKGRLSGKDIGNITQAKWGKGNQILTLTSGANSLTSLLVWDASLQIRTHLVLPEHQWLICSGFEQKNGILVASGGLDCECSIYSLENAHNDPSAKAIADLRQHDGYVADLAFLDGGSKILTASGDSQCILWDVNTQIGTKVFSGHDGDVVGISVDPTNPSVFLSAGIDNKIKAWDMRTDSNDCSSEFTLKKSLGEISNVSYHPNGKSFVLSAGEGSIVYDMKAAAVDAEGTTVPLLTFSGDKFDDDSSECTMSKFSNSGRLLFSTYEGGTAVAHDTSSQESFCMTANRKNKVRAEFLDIHPEGYNLALGNSQQVALIFHF</sequence>
<protein>
    <recommendedName>
        <fullName evidence="6">Anaphase-promoting complex subunit 4 WD40 domain-containing protein</fullName>
    </recommendedName>
</protein>
<feature type="repeat" description="WD" evidence="3">
    <location>
        <begin position="194"/>
        <end position="236"/>
    </location>
</feature>
<accession>A0A7S3PJX4</accession>
<evidence type="ECO:0000313" key="5">
    <source>
        <dbReference type="EMBL" id="CAE0441742.1"/>
    </source>
</evidence>
<dbReference type="SUPFAM" id="SSF50978">
    <property type="entry name" value="WD40 repeat-like"/>
    <property type="match status" value="1"/>
</dbReference>
<evidence type="ECO:0000256" key="3">
    <source>
        <dbReference type="PROSITE-ProRule" id="PRU00221"/>
    </source>
</evidence>
<feature type="region of interest" description="Disordered" evidence="4">
    <location>
        <begin position="1"/>
        <end position="41"/>
    </location>
</feature>
<evidence type="ECO:0000256" key="1">
    <source>
        <dbReference type="ARBA" id="ARBA00022574"/>
    </source>
</evidence>
<proteinExistence type="predicted"/>
<organism evidence="5">
    <name type="scientific">Aplanochytrium stocchinoi</name>
    <dbReference type="NCBI Taxonomy" id="215587"/>
    <lineage>
        <taxon>Eukaryota</taxon>
        <taxon>Sar</taxon>
        <taxon>Stramenopiles</taxon>
        <taxon>Bigyra</taxon>
        <taxon>Labyrinthulomycetes</taxon>
        <taxon>Thraustochytrida</taxon>
        <taxon>Thraustochytriidae</taxon>
        <taxon>Aplanochytrium</taxon>
    </lineage>
</organism>
<dbReference type="PROSITE" id="PS00678">
    <property type="entry name" value="WD_REPEATS_1"/>
    <property type="match status" value="1"/>
</dbReference>
<evidence type="ECO:0008006" key="6">
    <source>
        <dbReference type="Google" id="ProtNLM"/>
    </source>
</evidence>
<dbReference type="PROSITE" id="PS50082">
    <property type="entry name" value="WD_REPEATS_2"/>
    <property type="match status" value="2"/>
</dbReference>
<dbReference type="PANTHER" id="PTHR19850">
    <property type="entry name" value="GUANINE NUCLEOTIDE-BINDING PROTEIN BETA G PROTEIN BETA"/>
    <property type="match status" value="1"/>
</dbReference>
<dbReference type="Pfam" id="PF00400">
    <property type="entry name" value="WD40"/>
    <property type="match status" value="2"/>
</dbReference>
<dbReference type="InterPro" id="IPR036322">
    <property type="entry name" value="WD40_repeat_dom_sf"/>
</dbReference>
<dbReference type="Gene3D" id="2.130.10.10">
    <property type="entry name" value="YVTN repeat-like/Quinoprotein amine dehydrogenase"/>
    <property type="match status" value="1"/>
</dbReference>
<dbReference type="InterPro" id="IPR001680">
    <property type="entry name" value="WD40_rpt"/>
</dbReference>
<dbReference type="PROSITE" id="PS50294">
    <property type="entry name" value="WD_REPEATS_REGION"/>
    <property type="match status" value="2"/>
</dbReference>
<evidence type="ECO:0000256" key="2">
    <source>
        <dbReference type="ARBA" id="ARBA00022737"/>
    </source>
</evidence>
<evidence type="ECO:0000256" key="4">
    <source>
        <dbReference type="SAM" id="MobiDB-lite"/>
    </source>
</evidence>
<keyword evidence="2" id="KW-0677">Repeat</keyword>
<feature type="repeat" description="WD" evidence="3">
    <location>
        <begin position="152"/>
        <end position="187"/>
    </location>
</feature>
<dbReference type="EMBL" id="HBIN01015628">
    <property type="protein sequence ID" value="CAE0441742.1"/>
    <property type="molecule type" value="Transcribed_RNA"/>
</dbReference>
<dbReference type="AlphaFoldDB" id="A0A7S3PJX4"/>
<dbReference type="SMART" id="SM00320">
    <property type="entry name" value="WD40"/>
    <property type="match status" value="5"/>
</dbReference>